<dbReference type="Proteomes" id="UP000197032">
    <property type="component" value="Unassembled WGS sequence"/>
</dbReference>
<keyword evidence="2" id="KW-1185">Reference proteome</keyword>
<gene>
    <name evidence="1" type="ORF">KKC1_19660</name>
</gene>
<proteinExistence type="predicted"/>
<accession>A0A1Z5HTZ8</accession>
<evidence type="ECO:0000313" key="1">
    <source>
        <dbReference type="EMBL" id="GAW92817.1"/>
    </source>
</evidence>
<dbReference type="AlphaFoldDB" id="A0A1Z5HTZ8"/>
<dbReference type="OrthoDB" id="9795204at2"/>
<comment type="caution">
    <text evidence="1">The sequence shown here is derived from an EMBL/GenBank/DDBJ whole genome shotgun (WGS) entry which is preliminary data.</text>
</comment>
<sequence length="194" mass="22003">MRCAACQERRCYNHGKVCVDYADKVMPHYEDPEQRKILSTAGRLESEYYMKLTRLEELMRFAREMGYSRLGMAFCVGLGDEAAILNKALEKEGFQVSSVCCKVCGIDKRKFNIPNIIEDRYEATCNPVGQAMILNDSKTELNIIVGLCIGHDILFTKYSKAPVTTLVVKDRVLAHNPLGVIYTGYYRVKKLGLK</sequence>
<dbReference type="RefSeq" id="WP_088554084.1">
    <property type="nucleotide sequence ID" value="NZ_BDGJ01000101.1"/>
</dbReference>
<dbReference type="EMBL" id="BDGJ01000101">
    <property type="protein sequence ID" value="GAW92817.1"/>
    <property type="molecule type" value="Genomic_DNA"/>
</dbReference>
<evidence type="ECO:0000313" key="2">
    <source>
        <dbReference type="Proteomes" id="UP000197032"/>
    </source>
</evidence>
<protein>
    <submittedName>
        <fullName evidence="1">Metal-binding protein</fullName>
    </submittedName>
</protein>
<dbReference type="Pfam" id="PF08901">
    <property type="entry name" value="DUF1847"/>
    <property type="match status" value="1"/>
</dbReference>
<reference evidence="2" key="1">
    <citation type="journal article" date="2017" name="Appl. Environ. Microbiol.">
        <title>Genomic analysis of Calderihabitans maritimus KKC1, a thermophilic hydrogenogenic carboxydotrophic bacterium isolated from marine sediment.</title>
        <authorList>
            <person name="Omae K."/>
            <person name="Yoneda Y."/>
            <person name="Fukuyama Y."/>
            <person name="Yoshida T."/>
            <person name="Sako Y."/>
        </authorList>
    </citation>
    <scope>NUCLEOTIDE SEQUENCE [LARGE SCALE GENOMIC DNA]</scope>
    <source>
        <strain evidence="2">KKC1</strain>
    </source>
</reference>
<name>A0A1Z5HTZ8_9FIRM</name>
<organism evidence="1 2">
    <name type="scientific">Calderihabitans maritimus</name>
    <dbReference type="NCBI Taxonomy" id="1246530"/>
    <lineage>
        <taxon>Bacteria</taxon>
        <taxon>Bacillati</taxon>
        <taxon>Bacillota</taxon>
        <taxon>Clostridia</taxon>
        <taxon>Neomoorellales</taxon>
        <taxon>Calderihabitantaceae</taxon>
        <taxon>Calderihabitans</taxon>
    </lineage>
</organism>
<dbReference type="InterPro" id="IPR014997">
    <property type="entry name" value="DUF1847"/>
</dbReference>